<dbReference type="GO" id="GO:0020037">
    <property type="term" value="F:heme binding"/>
    <property type="evidence" value="ECO:0007669"/>
    <property type="project" value="InterPro"/>
</dbReference>
<dbReference type="EMBL" id="MQWA01000001">
    <property type="protein sequence ID" value="PQJ28951.1"/>
    <property type="molecule type" value="Genomic_DNA"/>
</dbReference>
<dbReference type="Pfam" id="PF00034">
    <property type="entry name" value="Cytochrom_C"/>
    <property type="match status" value="1"/>
</dbReference>
<keyword evidence="8" id="KW-0472">Membrane</keyword>
<evidence type="ECO:0000256" key="3">
    <source>
        <dbReference type="ARBA" id="ARBA00022723"/>
    </source>
</evidence>
<feature type="region of interest" description="Disordered" evidence="7">
    <location>
        <begin position="1"/>
        <end position="23"/>
    </location>
</feature>
<evidence type="ECO:0000256" key="2">
    <source>
        <dbReference type="ARBA" id="ARBA00022617"/>
    </source>
</evidence>
<comment type="caution">
    <text evidence="10">The sequence shown here is derived from an EMBL/GenBank/DDBJ whole genome shotgun (WGS) entry which is preliminary data.</text>
</comment>
<accession>A0A2S7U3D3</accession>
<keyword evidence="2 6" id="KW-0349">Heme</keyword>
<keyword evidence="8" id="KW-0812">Transmembrane</keyword>
<evidence type="ECO:0000256" key="8">
    <source>
        <dbReference type="SAM" id="Phobius"/>
    </source>
</evidence>
<dbReference type="OrthoDB" id="9809720at2"/>
<evidence type="ECO:0000256" key="7">
    <source>
        <dbReference type="SAM" id="MobiDB-lite"/>
    </source>
</evidence>
<dbReference type="PROSITE" id="PS51007">
    <property type="entry name" value="CYTC"/>
    <property type="match status" value="1"/>
</dbReference>
<dbReference type="InterPro" id="IPR009056">
    <property type="entry name" value="Cyt_c-like_dom"/>
</dbReference>
<dbReference type="GO" id="GO:0009055">
    <property type="term" value="F:electron transfer activity"/>
    <property type="evidence" value="ECO:0007669"/>
    <property type="project" value="InterPro"/>
</dbReference>
<feature type="transmembrane region" description="Helical" evidence="8">
    <location>
        <begin position="49"/>
        <end position="70"/>
    </location>
</feature>
<reference evidence="10 11" key="1">
    <citation type="submission" date="2016-12" db="EMBL/GenBank/DDBJ databases">
        <title>Study of bacterial adaptation to deep sea.</title>
        <authorList>
            <person name="Song J."/>
            <person name="Yoshizawa S."/>
            <person name="Kogure K."/>
        </authorList>
    </citation>
    <scope>NUCLEOTIDE SEQUENCE [LARGE SCALE GENOMIC DNA]</scope>
    <source>
        <strain evidence="10 11">SAORIC-165</strain>
    </source>
</reference>
<name>A0A2S7U3D3_9BACT</name>
<keyword evidence="3 6" id="KW-0479">Metal-binding</keyword>
<dbReference type="InterPro" id="IPR051459">
    <property type="entry name" value="Cytochrome_c-type_DH"/>
</dbReference>
<evidence type="ECO:0000256" key="6">
    <source>
        <dbReference type="PROSITE-ProRule" id="PRU00433"/>
    </source>
</evidence>
<evidence type="ECO:0000313" key="11">
    <source>
        <dbReference type="Proteomes" id="UP000239907"/>
    </source>
</evidence>
<keyword evidence="1" id="KW-0813">Transport</keyword>
<dbReference type="SUPFAM" id="SSF46626">
    <property type="entry name" value="Cytochrome c"/>
    <property type="match status" value="1"/>
</dbReference>
<feature type="domain" description="Cytochrome c" evidence="9">
    <location>
        <begin position="105"/>
        <end position="194"/>
    </location>
</feature>
<dbReference type="PRINTS" id="PR00605">
    <property type="entry name" value="CYTCHROMECIC"/>
</dbReference>
<organism evidence="10 11">
    <name type="scientific">Rubritalea profundi</name>
    <dbReference type="NCBI Taxonomy" id="1658618"/>
    <lineage>
        <taxon>Bacteria</taxon>
        <taxon>Pseudomonadati</taxon>
        <taxon>Verrucomicrobiota</taxon>
        <taxon>Verrucomicrobiia</taxon>
        <taxon>Verrucomicrobiales</taxon>
        <taxon>Rubritaleaceae</taxon>
        <taxon>Rubritalea</taxon>
    </lineage>
</organism>
<dbReference type="InterPro" id="IPR036909">
    <property type="entry name" value="Cyt_c-like_dom_sf"/>
</dbReference>
<dbReference type="GO" id="GO:0005506">
    <property type="term" value="F:iron ion binding"/>
    <property type="evidence" value="ECO:0007669"/>
    <property type="project" value="InterPro"/>
</dbReference>
<keyword evidence="5 6" id="KW-0408">Iron</keyword>
<dbReference type="AlphaFoldDB" id="A0A2S7U3D3"/>
<keyword evidence="4" id="KW-0249">Electron transport</keyword>
<keyword evidence="11" id="KW-1185">Reference proteome</keyword>
<sequence>MSSDQQPVDPPKPDLEDSTNVAQAHEEVSCTAAAASREQQLRENGLEPVSIWLMVAGFIVAIVGGSVLFASNNFFSYDEFTKQDYVRAEYDGNKITIPMALAGDTYMKKGAALYKNCAACHGADGAGVAGAFPTLAGSEWVTGSGAVPALAIIHGVKGKIEVSGNTYNGVMPAMADGWSDFDIAALVYYVQNSFGNTVGEIYSTEQITEIRAISKEHGKNAMTADDLKKHLDKKFVAAALTPETMLNLKTGEVVDASE</sequence>
<dbReference type="RefSeq" id="WP_105043442.1">
    <property type="nucleotide sequence ID" value="NZ_MQWA01000001.1"/>
</dbReference>
<dbReference type="Proteomes" id="UP000239907">
    <property type="component" value="Unassembled WGS sequence"/>
</dbReference>
<dbReference type="PANTHER" id="PTHR35008:SF8">
    <property type="entry name" value="ALCOHOL DEHYDROGENASE CYTOCHROME C SUBUNIT"/>
    <property type="match status" value="1"/>
</dbReference>
<protein>
    <recommendedName>
        <fullName evidence="9">Cytochrome c domain-containing protein</fullName>
    </recommendedName>
</protein>
<evidence type="ECO:0000256" key="1">
    <source>
        <dbReference type="ARBA" id="ARBA00022448"/>
    </source>
</evidence>
<gene>
    <name evidence="10" type="ORF">BSZ32_10925</name>
</gene>
<dbReference type="PANTHER" id="PTHR35008">
    <property type="entry name" value="BLL4482 PROTEIN-RELATED"/>
    <property type="match status" value="1"/>
</dbReference>
<dbReference type="Gene3D" id="1.10.760.10">
    <property type="entry name" value="Cytochrome c-like domain"/>
    <property type="match status" value="1"/>
</dbReference>
<evidence type="ECO:0000259" key="9">
    <source>
        <dbReference type="PROSITE" id="PS51007"/>
    </source>
</evidence>
<evidence type="ECO:0000256" key="4">
    <source>
        <dbReference type="ARBA" id="ARBA00022982"/>
    </source>
</evidence>
<proteinExistence type="predicted"/>
<evidence type="ECO:0000256" key="5">
    <source>
        <dbReference type="ARBA" id="ARBA00023004"/>
    </source>
</evidence>
<keyword evidence="8" id="KW-1133">Transmembrane helix</keyword>
<dbReference type="InterPro" id="IPR008168">
    <property type="entry name" value="Cyt_C_IC"/>
</dbReference>
<evidence type="ECO:0000313" key="10">
    <source>
        <dbReference type="EMBL" id="PQJ28951.1"/>
    </source>
</evidence>